<gene>
    <name evidence="1" type="ORF">AB852_11840</name>
</gene>
<dbReference type="Pfam" id="PF22880">
    <property type="entry name" value="DUF7019"/>
    <property type="match status" value="1"/>
</dbReference>
<sequence length="232" mass="24652">MSFRYYLYISDAKVDMLLSQTDPGWARKRTSEVGLDLKVVTARRSVESASADRVARLERVVRFLQDHGDIGDVDEPGQYFGGLLPMQWGLVGDDDTVYFGGRTRRTILGLGGSSAHVLGAATRAAADAGAPPPPAPDRLSASLLPVLLHRIATPADDDFVLRPAAPGPQDALAAADTDALATVAQASSTLRGPAQHVEFLAKRLLSGPSPYPELHGDRTVLLGTPLYVALAD</sequence>
<comment type="caution">
    <text evidence="1">The sequence shown here is derived from an EMBL/GenBank/DDBJ whole genome shotgun (WGS) entry which is preliminary data.</text>
</comment>
<protein>
    <submittedName>
        <fullName evidence="1">Uncharacterized protein</fullName>
    </submittedName>
</protein>
<name>A0A1Q4VAH2_9ACTN</name>
<keyword evidence="2" id="KW-1185">Reference proteome</keyword>
<reference evidence="1 2" key="1">
    <citation type="submission" date="2015-06" db="EMBL/GenBank/DDBJ databases">
        <title>Cloning and characterization of the uncialamcin biosynthetic gene cluster.</title>
        <authorList>
            <person name="Yan X."/>
            <person name="Huang T."/>
            <person name="Ge H."/>
            <person name="Shen B."/>
        </authorList>
    </citation>
    <scope>NUCLEOTIDE SEQUENCE [LARGE SCALE GENOMIC DNA]</scope>
    <source>
        <strain evidence="1 2">DCA2648</strain>
    </source>
</reference>
<proteinExistence type="predicted"/>
<accession>A0A1Q4VAH2</accession>
<dbReference type="InterPro" id="IPR054284">
    <property type="entry name" value="DUF7019"/>
</dbReference>
<dbReference type="RefSeq" id="WP_073786884.1">
    <property type="nucleotide sequence ID" value="NZ_LFBV01000002.1"/>
</dbReference>
<dbReference type="Proteomes" id="UP000186455">
    <property type="component" value="Unassembled WGS sequence"/>
</dbReference>
<evidence type="ECO:0000313" key="1">
    <source>
        <dbReference type="EMBL" id="OKH94844.1"/>
    </source>
</evidence>
<evidence type="ECO:0000313" key="2">
    <source>
        <dbReference type="Proteomes" id="UP000186455"/>
    </source>
</evidence>
<dbReference type="NCBIfam" id="NF040893">
    <property type="entry name" value="SAVMC3_10250"/>
    <property type="match status" value="1"/>
</dbReference>
<organism evidence="1 2">
    <name type="scientific">Streptomyces uncialis</name>
    <dbReference type="NCBI Taxonomy" id="1048205"/>
    <lineage>
        <taxon>Bacteria</taxon>
        <taxon>Bacillati</taxon>
        <taxon>Actinomycetota</taxon>
        <taxon>Actinomycetes</taxon>
        <taxon>Kitasatosporales</taxon>
        <taxon>Streptomycetaceae</taxon>
        <taxon>Streptomyces</taxon>
    </lineage>
</organism>
<dbReference type="AlphaFoldDB" id="A0A1Q4VAH2"/>
<dbReference type="EMBL" id="LFBV01000002">
    <property type="protein sequence ID" value="OKH94844.1"/>
    <property type="molecule type" value="Genomic_DNA"/>
</dbReference>